<feature type="transmembrane region" description="Helical" evidence="6">
    <location>
        <begin position="308"/>
        <end position="329"/>
    </location>
</feature>
<keyword evidence="3 6" id="KW-0812">Transmembrane</keyword>
<dbReference type="Proteomes" id="UP000198752">
    <property type="component" value="Unassembled WGS sequence"/>
</dbReference>
<dbReference type="PANTHER" id="PTHR23513:SF6">
    <property type="entry name" value="MAJOR FACILITATOR SUPERFAMILY ASSOCIATED DOMAIN-CONTAINING PROTEIN"/>
    <property type="match status" value="1"/>
</dbReference>
<evidence type="ECO:0000256" key="3">
    <source>
        <dbReference type="ARBA" id="ARBA00022692"/>
    </source>
</evidence>
<dbReference type="STRING" id="269670.SAMN02982927_01534"/>
<dbReference type="PANTHER" id="PTHR23513">
    <property type="entry name" value="INTEGRAL MEMBRANE EFFLUX PROTEIN-RELATED"/>
    <property type="match status" value="1"/>
</dbReference>
<sequence>MSANFWKLLSGRALSTIGMSLYNVSLIWYIYHLTQDTFYTGLVGFLALAPMMFQFLVGPLVDRMNKKRLLWTTELGQIVSVVITYIMFTTFWHSAAALIVLTPIVAVLGMFSNPAEMSLIPEFVQEGQYAAANALMNVSYQAFTIIFTSLAGILIVFISPLTLYLLSILFNGCSIVCFLLIIRTMKVQKEPDKPTDLKKKFKEYWNNLTSGLKIVSGSFIIQFIPATIIANLVFGMLNATLPAYAAGRGGAQWYGFYQSAETIGILIGAAAAPLVKKFMLGRLVICGFFLSGISWLISYFTSLNSLSLILYAASLVPTGMTNILFVSALQKAVPQEHLAQIYTIMISAGGCAMPLGSLFGGQIAHLWGVGPIFISIGASLLFVSLYWLALPILRRMPEPDRLGAGTYSL</sequence>
<feature type="transmembrane region" description="Helical" evidence="6">
    <location>
        <begin position="134"/>
        <end position="158"/>
    </location>
</feature>
<feature type="transmembrane region" description="Helical" evidence="6">
    <location>
        <begin position="164"/>
        <end position="183"/>
    </location>
</feature>
<dbReference type="CDD" id="cd06173">
    <property type="entry name" value="MFS_MefA_like"/>
    <property type="match status" value="1"/>
</dbReference>
<evidence type="ECO:0000256" key="5">
    <source>
        <dbReference type="ARBA" id="ARBA00023136"/>
    </source>
</evidence>
<reference evidence="8" key="1">
    <citation type="submission" date="2016-10" db="EMBL/GenBank/DDBJ databases">
        <authorList>
            <person name="Varghese N."/>
            <person name="Submissions S."/>
        </authorList>
    </citation>
    <scope>NUCLEOTIDE SEQUENCE [LARGE SCALE GENOMIC DNA]</scope>
    <source>
        <strain evidence="8">ATCC 700379</strain>
    </source>
</reference>
<accession>A0A1I2RBY7</accession>
<feature type="transmembrane region" description="Helical" evidence="6">
    <location>
        <begin position="204"/>
        <end position="234"/>
    </location>
</feature>
<dbReference type="SUPFAM" id="SSF103473">
    <property type="entry name" value="MFS general substrate transporter"/>
    <property type="match status" value="1"/>
</dbReference>
<dbReference type="GO" id="GO:0005886">
    <property type="term" value="C:plasma membrane"/>
    <property type="evidence" value="ECO:0007669"/>
    <property type="project" value="UniProtKB-SubCell"/>
</dbReference>
<feature type="transmembrane region" description="Helical" evidence="6">
    <location>
        <begin position="282"/>
        <end position="302"/>
    </location>
</feature>
<comment type="subcellular location">
    <subcellularLocation>
        <location evidence="1">Cell membrane</location>
        <topology evidence="1">Multi-pass membrane protein</topology>
    </subcellularLocation>
</comment>
<keyword evidence="8" id="KW-1185">Reference proteome</keyword>
<name>A0A1I2RBY7_9BACL</name>
<feature type="transmembrane region" description="Helical" evidence="6">
    <location>
        <begin position="341"/>
        <end position="360"/>
    </location>
</feature>
<evidence type="ECO:0000256" key="4">
    <source>
        <dbReference type="ARBA" id="ARBA00022989"/>
    </source>
</evidence>
<evidence type="ECO:0000313" key="8">
    <source>
        <dbReference type="Proteomes" id="UP000198752"/>
    </source>
</evidence>
<dbReference type="OrthoDB" id="2287060at2"/>
<dbReference type="InterPro" id="IPR011701">
    <property type="entry name" value="MFS"/>
</dbReference>
<feature type="transmembrane region" description="Helical" evidence="6">
    <location>
        <begin position="37"/>
        <end position="57"/>
    </location>
</feature>
<dbReference type="EMBL" id="FOOY01000009">
    <property type="protein sequence ID" value="SFG37960.1"/>
    <property type="molecule type" value="Genomic_DNA"/>
</dbReference>
<dbReference type="AlphaFoldDB" id="A0A1I2RBY7"/>
<feature type="transmembrane region" description="Helical" evidence="6">
    <location>
        <begin position="372"/>
        <end position="393"/>
    </location>
</feature>
<evidence type="ECO:0000256" key="6">
    <source>
        <dbReference type="SAM" id="Phobius"/>
    </source>
</evidence>
<keyword evidence="5 6" id="KW-0472">Membrane</keyword>
<evidence type="ECO:0000313" key="7">
    <source>
        <dbReference type="EMBL" id="SFG37960.1"/>
    </source>
</evidence>
<feature type="transmembrane region" description="Helical" evidence="6">
    <location>
        <begin position="254"/>
        <end position="275"/>
    </location>
</feature>
<feature type="transmembrane region" description="Helical" evidence="6">
    <location>
        <begin position="12"/>
        <end position="31"/>
    </location>
</feature>
<dbReference type="Pfam" id="PF07690">
    <property type="entry name" value="MFS_1"/>
    <property type="match status" value="1"/>
</dbReference>
<evidence type="ECO:0000256" key="2">
    <source>
        <dbReference type="ARBA" id="ARBA00022475"/>
    </source>
</evidence>
<proteinExistence type="predicted"/>
<dbReference type="Gene3D" id="1.20.1250.20">
    <property type="entry name" value="MFS general substrate transporter like domains"/>
    <property type="match status" value="1"/>
</dbReference>
<keyword evidence="2" id="KW-1003">Cell membrane</keyword>
<dbReference type="InterPro" id="IPR036259">
    <property type="entry name" value="MFS_trans_sf"/>
</dbReference>
<organism evidence="7 8">
    <name type="scientific">Sporolactobacillus nakayamae</name>
    <dbReference type="NCBI Taxonomy" id="269670"/>
    <lineage>
        <taxon>Bacteria</taxon>
        <taxon>Bacillati</taxon>
        <taxon>Bacillota</taxon>
        <taxon>Bacilli</taxon>
        <taxon>Bacillales</taxon>
        <taxon>Sporolactobacillaceae</taxon>
        <taxon>Sporolactobacillus</taxon>
    </lineage>
</organism>
<keyword evidence="4 6" id="KW-1133">Transmembrane helix</keyword>
<evidence type="ECO:0000256" key="1">
    <source>
        <dbReference type="ARBA" id="ARBA00004651"/>
    </source>
</evidence>
<dbReference type="GO" id="GO:0022857">
    <property type="term" value="F:transmembrane transporter activity"/>
    <property type="evidence" value="ECO:0007669"/>
    <property type="project" value="InterPro"/>
</dbReference>
<protein>
    <submittedName>
        <fullName evidence="7">Major Facilitator Superfamily protein</fullName>
    </submittedName>
</protein>
<dbReference type="RefSeq" id="WP_093671658.1">
    <property type="nucleotide sequence ID" value="NZ_FOOY01000009.1"/>
</dbReference>
<gene>
    <name evidence="7" type="ORF">SAMN02982927_01534</name>
</gene>